<evidence type="ECO:0000256" key="9">
    <source>
        <dbReference type="ARBA" id="ARBA00023136"/>
    </source>
</evidence>
<proteinExistence type="predicted"/>
<keyword evidence="9 10" id="KW-0472">Membrane</keyword>
<reference evidence="12 13" key="1">
    <citation type="submission" date="2019-11" db="EMBL/GenBank/DDBJ databases">
        <title>Whole Genome Sequencing and Comparative Genomic Analyses of Lysinibacillus pakistanensis LZH-9, a Halotolerant Strain with Excellent COD Removal Capability.</title>
        <authorList>
            <person name="Zhou H."/>
        </authorList>
    </citation>
    <scope>NUCLEOTIDE SEQUENCE [LARGE SCALE GENOMIC DNA]</scope>
    <source>
        <strain evidence="12 13">LZH-9</strain>
    </source>
</reference>
<keyword evidence="5" id="KW-1003">Cell membrane</keyword>
<dbReference type="SUPFAM" id="SSF158472">
    <property type="entry name" value="HAMP domain-like"/>
    <property type="match status" value="1"/>
</dbReference>
<protein>
    <recommendedName>
        <fullName evidence="4">histidine kinase</fullName>
        <ecNumber evidence="4">2.7.13.3</ecNumber>
    </recommendedName>
</protein>
<dbReference type="CDD" id="cd06225">
    <property type="entry name" value="HAMP"/>
    <property type="match status" value="1"/>
</dbReference>
<evidence type="ECO:0000256" key="5">
    <source>
        <dbReference type="ARBA" id="ARBA00022475"/>
    </source>
</evidence>
<evidence type="ECO:0000256" key="4">
    <source>
        <dbReference type="ARBA" id="ARBA00012438"/>
    </source>
</evidence>
<dbReference type="PANTHER" id="PTHR45528">
    <property type="entry name" value="SENSOR HISTIDINE KINASE CPXA"/>
    <property type="match status" value="1"/>
</dbReference>
<name>A0ABX6DD46_9BACI</name>
<accession>A0ABX6DD46</accession>
<dbReference type="EC" id="2.7.13.3" evidence="4"/>
<keyword evidence="7" id="KW-0808">Transferase</keyword>
<evidence type="ECO:0000259" key="11">
    <source>
        <dbReference type="PROSITE" id="PS50885"/>
    </source>
</evidence>
<keyword evidence="10" id="KW-0812">Transmembrane</keyword>
<dbReference type="InterPro" id="IPR050398">
    <property type="entry name" value="HssS/ArlS-like"/>
</dbReference>
<dbReference type="InterPro" id="IPR003660">
    <property type="entry name" value="HAMP_dom"/>
</dbReference>
<dbReference type="RefSeq" id="WP_369595192.1">
    <property type="nucleotide sequence ID" value="NZ_CP045835.1"/>
</dbReference>
<keyword evidence="13" id="KW-1185">Reference proteome</keyword>
<comment type="subcellular location">
    <subcellularLocation>
        <location evidence="3">Cell membrane</location>
    </subcellularLocation>
    <subcellularLocation>
        <location evidence="2">Membrane</location>
        <topology evidence="2">Multi-pass membrane protein</topology>
    </subcellularLocation>
</comment>
<keyword evidence="6" id="KW-0597">Phosphoprotein</keyword>
<comment type="catalytic activity">
    <reaction evidence="1">
        <text>ATP + protein L-histidine = ADP + protein N-phospho-L-histidine.</text>
        <dbReference type="EC" id="2.7.13.3"/>
    </reaction>
</comment>
<dbReference type="Gene3D" id="6.10.340.10">
    <property type="match status" value="1"/>
</dbReference>
<evidence type="ECO:0000256" key="10">
    <source>
        <dbReference type="SAM" id="Phobius"/>
    </source>
</evidence>
<keyword evidence="10" id="KW-1133">Transmembrane helix</keyword>
<sequence length="152" mass="16895">MSLRKRNIIGFTILNAHMIAILILDLANITSFEWLPTFLTIVGIIVTISYVFYVEYKVIKPINQLTVSAKAITEGNLHTVSIDVNSNDEISELAKAFIEMKEKLHTMTQKIVSSSTDLSVSIEELSASTNEITIAGPLIDHWGYSAFPHSVK</sequence>
<evidence type="ECO:0000256" key="2">
    <source>
        <dbReference type="ARBA" id="ARBA00004141"/>
    </source>
</evidence>
<keyword evidence="8" id="KW-0418">Kinase</keyword>
<feature type="transmembrane region" description="Helical" evidence="10">
    <location>
        <begin position="7"/>
        <end position="28"/>
    </location>
</feature>
<dbReference type="SMART" id="SM00304">
    <property type="entry name" value="HAMP"/>
    <property type="match status" value="1"/>
</dbReference>
<dbReference type="PROSITE" id="PS50885">
    <property type="entry name" value="HAMP"/>
    <property type="match status" value="1"/>
</dbReference>
<evidence type="ECO:0000256" key="8">
    <source>
        <dbReference type="ARBA" id="ARBA00022777"/>
    </source>
</evidence>
<evidence type="ECO:0000256" key="1">
    <source>
        <dbReference type="ARBA" id="ARBA00000085"/>
    </source>
</evidence>
<evidence type="ECO:0000256" key="6">
    <source>
        <dbReference type="ARBA" id="ARBA00022553"/>
    </source>
</evidence>
<dbReference type="EMBL" id="CP045835">
    <property type="protein sequence ID" value="QGG50903.1"/>
    <property type="molecule type" value="Genomic_DNA"/>
</dbReference>
<gene>
    <name evidence="12" type="ORF">GDS87_07995</name>
</gene>
<evidence type="ECO:0000256" key="3">
    <source>
        <dbReference type="ARBA" id="ARBA00004236"/>
    </source>
</evidence>
<feature type="transmembrane region" description="Helical" evidence="10">
    <location>
        <begin position="34"/>
        <end position="54"/>
    </location>
</feature>
<evidence type="ECO:0000256" key="7">
    <source>
        <dbReference type="ARBA" id="ARBA00022679"/>
    </source>
</evidence>
<dbReference type="Proteomes" id="UP000373269">
    <property type="component" value="Chromosome"/>
</dbReference>
<dbReference type="PANTHER" id="PTHR45528:SF10">
    <property type="entry name" value="METHYL-ACCEPTING CHEMOTAXIS PROTEIN"/>
    <property type="match status" value="1"/>
</dbReference>
<organism evidence="12 13">
    <name type="scientific">Lysinibacillus pakistanensis</name>
    <dbReference type="NCBI Taxonomy" id="759811"/>
    <lineage>
        <taxon>Bacteria</taxon>
        <taxon>Bacillati</taxon>
        <taxon>Bacillota</taxon>
        <taxon>Bacilli</taxon>
        <taxon>Bacillales</taxon>
        <taxon>Bacillaceae</taxon>
        <taxon>Lysinibacillus</taxon>
    </lineage>
</organism>
<evidence type="ECO:0000313" key="12">
    <source>
        <dbReference type="EMBL" id="QGG50903.1"/>
    </source>
</evidence>
<evidence type="ECO:0000313" key="13">
    <source>
        <dbReference type="Proteomes" id="UP000373269"/>
    </source>
</evidence>
<dbReference type="Pfam" id="PF00672">
    <property type="entry name" value="HAMP"/>
    <property type="match status" value="1"/>
</dbReference>
<feature type="domain" description="HAMP" evidence="11">
    <location>
        <begin position="56"/>
        <end position="109"/>
    </location>
</feature>